<reference evidence="2" key="1">
    <citation type="submission" date="2016-11" db="EMBL/GenBank/DDBJ databases">
        <authorList>
            <person name="Varghese N."/>
            <person name="Submissions S."/>
        </authorList>
    </citation>
    <scope>NUCLEOTIDE SEQUENCE [LARGE SCALE GENOMIC DNA]</scope>
    <source>
        <strain evidence="2">DSM 11003</strain>
    </source>
</reference>
<protein>
    <submittedName>
        <fullName evidence="1">Coat F domain-containing protein</fullName>
    </submittedName>
</protein>
<evidence type="ECO:0000313" key="2">
    <source>
        <dbReference type="Proteomes" id="UP000242329"/>
    </source>
</evidence>
<sequence length="87" mass="10274">MQYMKDKEMVNDILAMYNSSLTCYANYIAQTSNQQLRQTLQQIRNADEQFQYQLYQLAEKKGFYKPAGEASPQEIQQVKNQFNFMNA</sequence>
<dbReference type="STRING" id="1123382.SAMN02745221_00119"/>
<keyword evidence="2" id="KW-1185">Reference proteome</keyword>
<dbReference type="AlphaFoldDB" id="A0A1M5JH25"/>
<dbReference type="Proteomes" id="UP000242329">
    <property type="component" value="Unassembled WGS sequence"/>
</dbReference>
<proteinExistence type="predicted"/>
<organism evidence="1 2">
    <name type="scientific">Thermosyntropha lipolytica DSM 11003</name>
    <dbReference type="NCBI Taxonomy" id="1123382"/>
    <lineage>
        <taxon>Bacteria</taxon>
        <taxon>Bacillati</taxon>
        <taxon>Bacillota</taxon>
        <taxon>Clostridia</taxon>
        <taxon>Eubacteriales</taxon>
        <taxon>Syntrophomonadaceae</taxon>
        <taxon>Thermosyntropha</taxon>
    </lineage>
</organism>
<dbReference type="InterPro" id="IPR012851">
    <property type="entry name" value="Spore_coat_CotF-like"/>
</dbReference>
<dbReference type="Gene3D" id="1.20.1260.10">
    <property type="match status" value="1"/>
</dbReference>
<accession>A0A1M5JH25</accession>
<dbReference type="InterPro" id="IPR012347">
    <property type="entry name" value="Ferritin-like"/>
</dbReference>
<name>A0A1M5JH25_9FIRM</name>
<gene>
    <name evidence="1" type="ORF">SAMN02745221_00119</name>
</gene>
<evidence type="ECO:0000313" key="1">
    <source>
        <dbReference type="EMBL" id="SHG39831.1"/>
    </source>
</evidence>
<dbReference type="EMBL" id="FQWY01000002">
    <property type="protein sequence ID" value="SHG39831.1"/>
    <property type="molecule type" value="Genomic_DNA"/>
</dbReference>
<dbReference type="Pfam" id="PF07875">
    <property type="entry name" value="Coat_F"/>
    <property type="match status" value="1"/>
</dbReference>